<gene>
    <name evidence="2" type="primary">b290R</name>
    <name evidence="2" type="ORF">NY2A_b290R</name>
</gene>
<protein>
    <submittedName>
        <fullName evidence="2">Uncharacterized protein b290R</fullName>
    </submittedName>
</protein>
<dbReference type="GeneID" id="5659328"/>
<organismHost>
    <name type="scientific">Chlorella</name>
    <dbReference type="NCBI Taxonomy" id="3071"/>
</organismHost>
<feature type="transmembrane region" description="Helical" evidence="1">
    <location>
        <begin position="24"/>
        <end position="42"/>
    </location>
</feature>
<reference evidence="2 3" key="1">
    <citation type="journal article" date="2007" name="Virology">
        <title>Sequence and annotation of the 369-kb NY-2A and the 345-kb AR158 viruses that infect Chlorella NC64A.</title>
        <authorList>
            <person name="Fitzgerald L.A."/>
            <person name="Graves M.V."/>
            <person name="Li X."/>
            <person name="Feldblyum T."/>
            <person name="Nierman W.C."/>
            <person name="Van Etten J.L."/>
        </authorList>
    </citation>
    <scope>NUCLEOTIDE SEQUENCE [LARGE SCALE GENOMIC DNA]</scope>
    <source>
        <strain evidence="2 3">NY-2A</strain>
    </source>
</reference>
<accession>A7IWG5</accession>
<proteinExistence type="predicted"/>
<keyword evidence="1" id="KW-0472">Membrane</keyword>
<evidence type="ECO:0000313" key="2">
    <source>
        <dbReference type="EMBL" id="ABT14689.1"/>
    </source>
</evidence>
<dbReference type="OrthoDB" id="25948at10239"/>
<keyword evidence="1" id="KW-0812">Transmembrane</keyword>
<keyword evidence="1" id="KW-1133">Transmembrane helix</keyword>
<dbReference type="EMBL" id="DQ491002">
    <property type="protein sequence ID" value="ABT14689.1"/>
    <property type="molecule type" value="Genomic_DNA"/>
</dbReference>
<evidence type="ECO:0000313" key="3">
    <source>
        <dbReference type="Proteomes" id="UP000202419"/>
    </source>
</evidence>
<keyword evidence="3" id="KW-1185">Reference proteome</keyword>
<name>A7IWG5_PBCVN</name>
<organism evidence="2 3">
    <name type="scientific">Paramecium bursaria Chlorella virus NY2A</name>
    <name type="common">PBCV-NY2A</name>
    <dbReference type="NCBI Taxonomy" id="46021"/>
    <lineage>
        <taxon>Viruses</taxon>
        <taxon>Varidnaviria</taxon>
        <taxon>Bamfordvirae</taxon>
        <taxon>Nucleocytoviricota</taxon>
        <taxon>Megaviricetes</taxon>
        <taxon>Algavirales</taxon>
        <taxon>Phycodnaviridae</taxon>
        <taxon>Chlorovirus</taxon>
        <taxon>Chlorovirus americanus</taxon>
    </lineage>
</organism>
<sequence length="88" mass="10011">MNSSANSFEKYLYNISRDVNVDKSFLIIFLYVFLICFTAFFISKSGSRLSTIAGPEFTFVFIPNFFNNFTRVLFSGTAIPAPHLIFVS</sequence>
<dbReference type="KEGG" id="vg:5659328"/>
<evidence type="ECO:0000256" key="1">
    <source>
        <dbReference type="SAM" id="Phobius"/>
    </source>
</evidence>
<dbReference type="Proteomes" id="UP000202419">
    <property type="component" value="Segment"/>
</dbReference>
<dbReference type="RefSeq" id="YP_001497486.1">
    <property type="nucleotide sequence ID" value="NC_009898.1"/>
</dbReference>